<evidence type="ECO:0008006" key="4">
    <source>
        <dbReference type="Google" id="ProtNLM"/>
    </source>
</evidence>
<dbReference type="EMBL" id="CAJVRL010000049">
    <property type="protein sequence ID" value="CAG8953314.1"/>
    <property type="molecule type" value="Genomic_DNA"/>
</dbReference>
<accession>A0A9N9PHP0</accession>
<feature type="signal peptide" evidence="1">
    <location>
        <begin position="1"/>
        <end position="19"/>
    </location>
</feature>
<dbReference type="Proteomes" id="UP000696280">
    <property type="component" value="Unassembled WGS sequence"/>
</dbReference>
<gene>
    <name evidence="2" type="ORF">HYFRA_00003522</name>
</gene>
<proteinExistence type="predicted"/>
<organism evidence="2 3">
    <name type="scientific">Hymenoscyphus fraxineus</name>
    <dbReference type="NCBI Taxonomy" id="746836"/>
    <lineage>
        <taxon>Eukaryota</taxon>
        <taxon>Fungi</taxon>
        <taxon>Dikarya</taxon>
        <taxon>Ascomycota</taxon>
        <taxon>Pezizomycotina</taxon>
        <taxon>Leotiomycetes</taxon>
        <taxon>Helotiales</taxon>
        <taxon>Helotiaceae</taxon>
        <taxon>Hymenoscyphus</taxon>
    </lineage>
</organism>
<name>A0A9N9PHP0_9HELO</name>
<feature type="chain" id="PRO_5040468121" description="Hydrophobin" evidence="1">
    <location>
        <begin position="20"/>
        <end position="94"/>
    </location>
</feature>
<keyword evidence="3" id="KW-1185">Reference proteome</keyword>
<reference evidence="2" key="1">
    <citation type="submission" date="2021-07" db="EMBL/GenBank/DDBJ databases">
        <authorList>
            <person name="Durling M."/>
        </authorList>
    </citation>
    <scope>NUCLEOTIDE SEQUENCE</scope>
</reference>
<evidence type="ECO:0000313" key="2">
    <source>
        <dbReference type="EMBL" id="CAG8953314.1"/>
    </source>
</evidence>
<dbReference type="AlphaFoldDB" id="A0A9N9PHP0"/>
<keyword evidence="1" id="KW-0732">Signal</keyword>
<evidence type="ECO:0000256" key="1">
    <source>
        <dbReference type="SAM" id="SignalP"/>
    </source>
</evidence>
<evidence type="ECO:0000313" key="3">
    <source>
        <dbReference type="Proteomes" id="UP000696280"/>
    </source>
</evidence>
<sequence>MQLSNTILITLVHAMAVSALLCESNKMPFPGSAAPGVSCSKQTTCCTPDATSENPAFTVERQGEEILDKDGKSISCEAGYSDIKGLIKFINLMW</sequence>
<protein>
    <recommendedName>
        <fullName evidence="4">Hydrophobin</fullName>
    </recommendedName>
</protein>
<comment type="caution">
    <text evidence="2">The sequence shown here is derived from an EMBL/GenBank/DDBJ whole genome shotgun (WGS) entry which is preliminary data.</text>
</comment>